<dbReference type="EMBL" id="ML769435">
    <property type="protein sequence ID" value="KAE9402439.1"/>
    <property type="molecule type" value="Genomic_DNA"/>
</dbReference>
<feature type="compositionally biased region" description="Low complexity" evidence="2">
    <location>
        <begin position="336"/>
        <end position="349"/>
    </location>
</feature>
<dbReference type="PANTHER" id="PTHR48176">
    <property type="entry name" value="DDRGK DOMAIN-CONTAINING PROTEIN 1"/>
    <property type="match status" value="1"/>
</dbReference>
<evidence type="ECO:0000256" key="2">
    <source>
        <dbReference type="SAM" id="MobiDB-lite"/>
    </source>
</evidence>
<feature type="region of interest" description="Disordered" evidence="2">
    <location>
        <begin position="481"/>
        <end position="513"/>
    </location>
</feature>
<feature type="compositionally biased region" description="Basic and acidic residues" evidence="2">
    <location>
        <begin position="282"/>
        <end position="317"/>
    </location>
</feature>
<keyword evidence="1" id="KW-0175">Coiled coil</keyword>
<feature type="region of interest" description="Disordered" evidence="2">
    <location>
        <begin position="210"/>
        <end position="349"/>
    </location>
</feature>
<feature type="compositionally biased region" description="Low complexity" evidence="2">
    <location>
        <begin position="487"/>
        <end position="498"/>
    </location>
</feature>
<feature type="compositionally biased region" description="Polar residues" evidence="2">
    <location>
        <begin position="109"/>
        <end position="120"/>
    </location>
</feature>
<protein>
    <submittedName>
        <fullName evidence="3">Uncharacterized protein</fullName>
    </submittedName>
</protein>
<feature type="compositionally biased region" description="Low complexity" evidence="2">
    <location>
        <begin position="593"/>
        <end position="607"/>
    </location>
</feature>
<dbReference type="GO" id="GO:0044389">
    <property type="term" value="F:ubiquitin-like protein ligase binding"/>
    <property type="evidence" value="ECO:0007669"/>
    <property type="project" value="TreeGrafter"/>
</dbReference>
<dbReference type="AlphaFoldDB" id="A0A6A4HVE8"/>
<dbReference type="Proteomes" id="UP000799118">
    <property type="component" value="Unassembled WGS sequence"/>
</dbReference>
<evidence type="ECO:0000256" key="1">
    <source>
        <dbReference type="SAM" id="Coils"/>
    </source>
</evidence>
<feature type="region of interest" description="Disordered" evidence="2">
    <location>
        <begin position="99"/>
        <end position="149"/>
    </location>
</feature>
<feature type="compositionally biased region" description="Polar residues" evidence="2">
    <location>
        <begin position="129"/>
        <end position="149"/>
    </location>
</feature>
<feature type="region of interest" description="Disordered" evidence="2">
    <location>
        <begin position="583"/>
        <end position="612"/>
    </location>
</feature>
<dbReference type="PANTHER" id="PTHR48176:SF1">
    <property type="entry name" value="DDRGK DOMAIN-CONTAINING PROTEIN 1"/>
    <property type="match status" value="1"/>
</dbReference>
<feature type="compositionally biased region" description="Low complexity" evidence="2">
    <location>
        <begin position="248"/>
        <end position="264"/>
    </location>
</feature>
<feature type="region of interest" description="Disordered" evidence="2">
    <location>
        <begin position="763"/>
        <end position="871"/>
    </location>
</feature>
<feature type="coiled-coil region" evidence="1">
    <location>
        <begin position="621"/>
        <end position="652"/>
    </location>
</feature>
<proteinExistence type="predicted"/>
<keyword evidence="4" id="KW-1185">Reference proteome</keyword>
<reference evidence="3" key="1">
    <citation type="journal article" date="2019" name="Environ. Microbiol.">
        <title>Fungal ecological strategies reflected in gene transcription - a case study of two litter decomposers.</title>
        <authorList>
            <person name="Barbi F."/>
            <person name="Kohler A."/>
            <person name="Barry K."/>
            <person name="Baskaran P."/>
            <person name="Daum C."/>
            <person name="Fauchery L."/>
            <person name="Ihrmark K."/>
            <person name="Kuo A."/>
            <person name="LaButti K."/>
            <person name="Lipzen A."/>
            <person name="Morin E."/>
            <person name="Grigoriev I.V."/>
            <person name="Henrissat B."/>
            <person name="Lindahl B."/>
            <person name="Martin F."/>
        </authorList>
    </citation>
    <scope>NUCLEOTIDE SEQUENCE</scope>
    <source>
        <strain evidence="3">JB14</strain>
    </source>
</reference>
<name>A0A6A4HVE8_9AGAR</name>
<feature type="compositionally biased region" description="Basic and acidic residues" evidence="2">
    <location>
        <begin position="226"/>
        <end position="236"/>
    </location>
</feature>
<accession>A0A6A4HVE8</accession>
<dbReference type="InterPro" id="IPR050899">
    <property type="entry name" value="DDRGK_domain-containing"/>
</dbReference>
<evidence type="ECO:0000313" key="4">
    <source>
        <dbReference type="Proteomes" id="UP000799118"/>
    </source>
</evidence>
<sequence length="946" mass="103699">MAQKLRPEPDSSRAKEIDAWIKEFHIFRLTVTYKEKGCQPKLILKFPTDTHFGSDLALFKVKEKPSFPFKRTSVSSDSGHQQYPASARVWELSDANTSSSAAPTRAWGSKSTEANGSATEGTKLGRYSLSENNTDYSGKPTQSSSTLPISPATTVVNFDSYTVPSTSATLVGDSSVNASWPTLKFKEEPEESSPRYPSLSADKVRDYHLKPSNTHISPKQKWNRWSTDKDKDRNFDTPRTSSKRPRSRSSSPSPSRTRRFSNSTHKSEHPPTPTRPRLMQGDYRKDSEYEKVSSRTRQDEPTRRSKSRSISEYKTEGARFPFKSRSRLESTGADPSSSGRTSSPSSAALARSSSLGSFVHTSSRSPMTTLQSAVASLTGNTGGVGNSASSVPSSADINSLLSSLRSSSSLSSSTATAVAGSGAGASSAAGLANSLIDSGATSSLPISAASLSMILSELPSLAATLQSQLSTHVQAQTQPSAVAIVESSSSTPAAAVNPTPVPPPGTTGPLQMNYDGQYGPYTSYAFGGYPAYAAPYPHTYSYVQPTVAAANAARALAEEAPSEAKPTITPLESVSMNIKVEPTDTNMDQIPNPVSSGKSPVSKSVSTSEREQNGTGFVSRIIRLRSELLELREEIRERAERQKGVLSELQELTEKRKTDFVLGEVDSSELDGLDDVGMGLGPGLAGLGLGPGEDEAMMPSSSDVETELRTNLLILQAQLENERTSRRKADQDRRDAEYAKRQVEHLLLEAEQGRTEAQRVLKEVSQAHRDADIANKESERLRREAEQGLREAVERRREAEQSRRDAEYAKREADERRKDAEHAKREAEDRRREAEHARRDAEHAKRKVEYTSRDADDRRRAAEQAKREAELAKREFEQRLKVAENARREADERRWAAEAIVEDVKRECREPFVVPALMDAFLNVQRLTSQTNPTSVSAAVPSTRQE</sequence>
<feature type="region of interest" description="Disordered" evidence="2">
    <location>
        <begin position="185"/>
        <end position="204"/>
    </location>
</feature>
<gene>
    <name evidence="3" type="ORF">BT96DRAFT_554955</name>
</gene>
<organism evidence="3 4">
    <name type="scientific">Gymnopus androsaceus JB14</name>
    <dbReference type="NCBI Taxonomy" id="1447944"/>
    <lineage>
        <taxon>Eukaryota</taxon>
        <taxon>Fungi</taxon>
        <taxon>Dikarya</taxon>
        <taxon>Basidiomycota</taxon>
        <taxon>Agaricomycotina</taxon>
        <taxon>Agaricomycetes</taxon>
        <taxon>Agaricomycetidae</taxon>
        <taxon>Agaricales</taxon>
        <taxon>Marasmiineae</taxon>
        <taxon>Omphalotaceae</taxon>
        <taxon>Gymnopus</taxon>
    </lineage>
</organism>
<dbReference type="OrthoDB" id="3070390at2759"/>
<evidence type="ECO:0000313" key="3">
    <source>
        <dbReference type="EMBL" id="KAE9402439.1"/>
    </source>
</evidence>